<dbReference type="InterPro" id="IPR051678">
    <property type="entry name" value="AGP_Transferase"/>
</dbReference>
<feature type="domain" description="Aminoglycoside phosphotransferase" evidence="1">
    <location>
        <begin position="42"/>
        <end position="283"/>
    </location>
</feature>
<dbReference type="Pfam" id="PF01636">
    <property type="entry name" value="APH"/>
    <property type="match status" value="1"/>
</dbReference>
<dbReference type="InterPro" id="IPR011009">
    <property type="entry name" value="Kinase-like_dom_sf"/>
</dbReference>
<gene>
    <name evidence="2" type="ORF">KC573_02920</name>
</gene>
<accession>A0A955LW46</accession>
<dbReference type="Gene3D" id="3.30.200.20">
    <property type="entry name" value="Phosphorylase Kinase, domain 1"/>
    <property type="match status" value="1"/>
</dbReference>
<dbReference type="Proteomes" id="UP000699691">
    <property type="component" value="Unassembled WGS sequence"/>
</dbReference>
<evidence type="ECO:0000259" key="1">
    <source>
        <dbReference type="Pfam" id="PF01636"/>
    </source>
</evidence>
<dbReference type="InterPro" id="IPR002575">
    <property type="entry name" value="Aminoglycoside_PTrfase"/>
</dbReference>
<dbReference type="PANTHER" id="PTHR21310">
    <property type="entry name" value="AMINOGLYCOSIDE PHOSPHOTRANSFERASE-RELATED-RELATED"/>
    <property type="match status" value="1"/>
</dbReference>
<dbReference type="SUPFAM" id="SSF56112">
    <property type="entry name" value="Protein kinase-like (PK-like)"/>
    <property type="match status" value="1"/>
</dbReference>
<proteinExistence type="predicted"/>
<comment type="caution">
    <text evidence="2">The sequence shown here is derived from an EMBL/GenBank/DDBJ whole genome shotgun (WGS) entry which is preliminary data.</text>
</comment>
<organism evidence="2 3">
    <name type="scientific">candidate division WWE3 bacterium</name>
    <dbReference type="NCBI Taxonomy" id="2053526"/>
    <lineage>
        <taxon>Bacteria</taxon>
        <taxon>Katanobacteria</taxon>
    </lineage>
</organism>
<dbReference type="Gene3D" id="3.90.1200.10">
    <property type="match status" value="1"/>
</dbReference>
<evidence type="ECO:0000313" key="3">
    <source>
        <dbReference type="Proteomes" id="UP000699691"/>
    </source>
</evidence>
<protein>
    <submittedName>
        <fullName evidence="2">Aminoglycoside phosphotransferase family protein</fullName>
    </submittedName>
</protein>
<dbReference type="AlphaFoldDB" id="A0A955LW46"/>
<name>A0A955LW46_UNCKA</name>
<sequence length="362" mass="41683">MNIEKTTGEKSEEIDESLINTIAAEYNLPDLHFVSMPKEGINSHNMILQKPGGNTYFLKQYREHDAERREDIHRIENYIFEHSTVPVVRPLPNISGEPHTYVKGKMFALFAYIESAEVHNETEEQRLTKVESLAETLGKTHAIPVTEEIKDLDTIDRWDSSDCEKRLRTLEEIEGIIRAKDELDDYDTRSLTIIELKKSLLSEAASSDKQTVNLGLCHGDYHRHNVLFDEHQQVIGVCDWDNAGLSDTYIDFLDAFRTSVIRSSYDTYRSEQRETARAFIKGYINGKGGTFDGSRLKDAMEVYSRHIVGTAWPMNVHYFNDFTKSDSALDSMHEKATFYAEYQEEVVDFIMEIYSEMAESTE</sequence>
<evidence type="ECO:0000313" key="2">
    <source>
        <dbReference type="EMBL" id="MCA9397757.1"/>
    </source>
</evidence>
<reference evidence="2" key="2">
    <citation type="journal article" date="2021" name="Microbiome">
        <title>Successional dynamics and alternative stable states in a saline activated sludge microbial community over 9 years.</title>
        <authorList>
            <person name="Wang Y."/>
            <person name="Ye J."/>
            <person name="Ju F."/>
            <person name="Liu L."/>
            <person name="Boyd J.A."/>
            <person name="Deng Y."/>
            <person name="Parks D.H."/>
            <person name="Jiang X."/>
            <person name="Yin X."/>
            <person name="Woodcroft B.J."/>
            <person name="Tyson G.W."/>
            <person name="Hugenholtz P."/>
            <person name="Polz M.F."/>
            <person name="Zhang T."/>
        </authorList>
    </citation>
    <scope>NUCLEOTIDE SEQUENCE</scope>
    <source>
        <strain evidence="2">HKST-UBA02</strain>
    </source>
</reference>
<dbReference type="EMBL" id="JAGQKY010000131">
    <property type="protein sequence ID" value="MCA9397757.1"/>
    <property type="molecule type" value="Genomic_DNA"/>
</dbReference>
<reference evidence="2" key="1">
    <citation type="submission" date="2020-04" db="EMBL/GenBank/DDBJ databases">
        <authorList>
            <person name="Zhang T."/>
        </authorList>
    </citation>
    <scope>NUCLEOTIDE SEQUENCE</scope>
    <source>
        <strain evidence="2">HKST-UBA02</strain>
    </source>
</reference>